<dbReference type="InterPro" id="IPR002059">
    <property type="entry name" value="CSP_DNA-bd"/>
</dbReference>
<accession>A0ABW8WBV1</accession>
<proteinExistence type="predicted"/>
<dbReference type="InterPro" id="IPR050181">
    <property type="entry name" value="Cold_shock_domain"/>
</dbReference>
<comment type="subcellular location">
    <subcellularLocation>
        <location evidence="1">Cytoplasm</location>
    </subcellularLocation>
</comment>
<name>A0ABW8WBV1_9PSED</name>
<evidence type="ECO:0000256" key="1">
    <source>
        <dbReference type="ARBA" id="ARBA00004496"/>
    </source>
</evidence>
<evidence type="ECO:0000259" key="3">
    <source>
        <dbReference type="PROSITE" id="PS51857"/>
    </source>
</evidence>
<dbReference type="CDD" id="cd04458">
    <property type="entry name" value="CSP_CDS"/>
    <property type="match status" value="1"/>
</dbReference>
<dbReference type="SUPFAM" id="SSF50249">
    <property type="entry name" value="Nucleic acid-binding proteins"/>
    <property type="match status" value="1"/>
</dbReference>
<feature type="domain" description="CSD" evidence="3">
    <location>
        <begin position="1"/>
        <end position="62"/>
    </location>
</feature>
<organism evidence="4 5">
    <name type="scientific">Pseudomonas azerbaijanorientalis</name>
    <dbReference type="NCBI Taxonomy" id="2842350"/>
    <lineage>
        <taxon>Bacteria</taxon>
        <taxon>Pseudomonadati</taxon>
        <taxon>Pseudomonadota</taxon>
        <taxon>Gammaproteobacteria</taxon>
        <taxon>Pseudomonadales</taxon>
        <taxon>Pseudomonadaceae</taxon>
        <taxon>Pseudomonas</taxon>
    </lineage>
</organism>
<reference evidence="4 5" key="1">
    <citation type="submission" date="2024-12" db="EMBL/GenBank/DDBJ databases">
        <title>Pseudomonas species isolated from Lotus nodules promote plant growth.</title>
        <authorList>
            <person name="Yu Y.-H."/>
            <person name="Kurtenbach J."/>
            <person name="Crosbie D."/>
            <person name="Brachmann A."/>
            <person name="Marin M."/>
        </authorList>
    </citation>
    <scope>NUCLEOTIDE SEQUENCE [LARGE SCALE GENOMIC DNA]</scope>
    <source>
        <strain evidence="4 5">PLb11B</strain>
    </source>
</reference>
<keyword evidence="5" id="KW-1185">Reference proteome</keyword>
<keyword evidence="2" id="KW-0963">Cytoplasm</keyword>
<dbReference type="SMART" id="SM00357">
    <property type="entry name" value="CSP"/>
    <property type="match status" value="1"/>
</dbReference>
<sequence>MKTGTVKLYNDEKGFGFIAPDDGSADLVVYHDGILKSIKDGQKVSFRPVQAPRGMKAVDVSPL</sequence>
<dbReference type="InterPro" id="IPR012156">
    <property type="entry name" value="Cold_shock_CspA"/>
</dbReference>
<dbReference type="InterPro" id="IPR012340">
    <property type="entry name" value="NA-bd_OB-fold"/>
</dbReference>
<dbReference type="Gene3D" id="2.40.50.140">
    <property type="entry name" value="Nucleic acid-binding proteins"/>
    <property type="match status" value="1"/>
</dbReference>
<dbReference type="PIRSF" id="PIRSF002599">
    <property type="entry name" value="Cold_shock_A"/>
    <property type="match status" value="1"/>
</dbReference>
<dbReference type="RefSeq" id="WP_407800963.1">
    <property type="nucleotide sequence ID" value="NZ_JBJNUX010000009.1"/>
</dbReference>
<dbReference type="PRINTS" id="PR00050">
    <property type="entry name" value="COLDSHOCK"/>
</dbReference>
<dbReference type="PROSITE" id="PS51857">
    <property type="entry name" value="CSD_2"/>
    <property type="match status" value="1"/>
</dbReference>
<dbReference type="PANTHER" id="PTHR11544">
    <property type="entry name" value="COLD SHOCK DOMAIN CONTAINING PROTEINS"/>
    <property type="match status" value="1"/>
</dbReference>
<protein>
    <submittedName>
        <fullName evidence="4">Cold-shock protein</fullName>
    </submittedName>
</protein>
<evidence type="ECO:0000313" key="5">
    <source>
        <dbReference type="Proteomes" id="UP001628646"/>
    </source>
</evidence>
<dbReference type="Proteomes" id="UP001628646">
    <property type="component" value="Unassembled WGS sequence"/>
</dbReference>
<gene>
    <name evidence="4" type="ORF">ACJ8NA_27545</name>
</gene>
<dbReference type="InterPro" id="IPR011129">
    <property type="entry name" value="CSD"/>
</dbReference>
<comment type="caution">
    <text evidence="4">The sequence shown here is derived from an EMBL/GenBank/DDBJ whole genome shotgun (WGS) entry which is preliminary data.</text>
</comment>
<dbReference type="Pfam" id="PF00313">
    <property type="entry name" value="CSD"/>
    <property type="match status" value="1"/>
</dbReference>
<evidence type="ECO:0000313" key="4">
    <source>
        <dbReference type="EMBL" id="MFL9002382.1"/>
    </source>
</evidence>
<evidence type="ECO:0000256" key="2">
    <source>
        <dbReference type="ARBA" id="ARBA00022490"/>
    </source>
</evidence>
<dbReference type="EMBL" id="JBJNUY010000015">
    <property type="protein sequence ID" value="MFL9002382.1"/>
    <property type="molecule type" value="Genomic_DNA"/>
</dbReference>